<dbReference type="AlphaFoldDB" id="A0A291B9R0"/>
<keyword evidence="2" id="KW-1185">Reference proteome</keyword>
<sequence length="55" mass="6174">MNKRVKTVNVTLKTKTNGSIHHLAIGFARLKVYGAEKRKVRSIVLMETASLTSYI</sequence>
<dbReference type="EMBL" id="CP020660">
    <property type="protein sequence ID" value="ATF09732.1"/>
    <property type="molecule type" value="Genomic_DNA"/>
</dbReference>
<gene>
    <name evidence="1" type="ORF">BTN50_1244</name>
</gene>
<proteinExistence type="predicted"/>
<dbReference type="KEGG" id="elux:BTN50_1244"/>
<protein>
    <recommendedName>
        <fullName evidence="3">Mobile element protein</fullName>
    </recommendedName>
</protein>
<accession>A0A291B9R0</accession>
<evidence type="ECO:0008006" key="3">
    <source>
        <dbReference type="Google" id="ProtNLM"/>
    </source>
</evidence>
<organism evidence="1 2">
    <name type="scientific">Candidatus Enterovibrio altilux</name>
    <dbReference type="NCBI Taxonomy" id="1927128"/>
    <lineage>
        <taxon>Bacteria</taxon>
        <taxon>Pseudomonadati</taxon>
        <taxon>Pseudomonadota</taxon>
        <taxon>Gammaproteobacteria</taxon>
        <taxon>Vibrionales</taxon>
        <taxon>Vibrionaceae</taxon>
        <taxon>Enterovibrio</taxon>
    </lineage>
</organism>
<dbReference type="Proteomes" id="UP000218160">
    <property type="component" value="Chromosome 1"/>
</dbReference>
<name>A0A291B9R0_9GAMM</name>
<reference evidence="2" key="1">
    <citation type="submission" date="2017-04" db="EMBL/GenBank/DDBJ databases">
        <title>Genome evolution of the luminous symbionts of deep sea anglerfish.</title>
        <authorList>
            <person name="Hendry T.A."/>
        </authorList>
    </citation>
    <scope>NUCLEOTIDE SEQUENCE [LARGE SCALE GENOMIC DNA]</scope>
</reference>
<evidence type="ECO:0000313" key="2">
    <source>
        <dbReference type="Proteomes" id="UP000218160"/>
    </source>
</evidence>
<evidence type="ECO:0000313" key="1">
    <source>
        <dbReference type="EMBL" id="ATF09732.1"/>
    </source>
</evidence>